<dbReference type="EMBL" id="LZKQ01000154">
    <property type="protein sequence ID" value="OBI83254.1"/>
    <property type="molecule type" value="Genomic_DNA"/>
</dbReference>
<gene>
    <name evidence="2" type="ORF">A9X01_21140</name>
</gene>
<feature type="region of interest" description="Disordered" evidence="1">
    <location>
        <begin position="1"/>
        <end position="24"/>
    </location>
</feature>
<accession>A0A1A3C860</accession>
<evidence type="ECO:0000313" key="2">
    <source>
        <dbReference type="EMBL" id="OBI83254.1"/>
    </source>
</evidence>
<sequence>MRVRDKGGDGPGWHDPFDRLGRRGGPTAGTVLRLGLLYADGRRGATSGNQVPGDPEHLALQQRAGGGSYQQWDGKFWVHPLPPEGPVTFIAAWPEYVATDVAAKLDGAAIRSAAADALILWPEDSETDPAPARDDAPAPAKLGPGLGWGWQGSGMSAGSFGQMPGRATPGDD</sequence>
<comment type="caution">
    <text evidence="2">The sequence shown here is derived from an EMBL/GenBank/DDBJ whole genome shotgun (WGS) entry which is preliminary data.</text>
</comment>
<dbReference type="RefSeq" id="WP_065121284.1">
    <property type="nucleotide sequence ID" value="NZ_LZKQ01000154.1"/>
</dbReference>
<evidence type="ECO:0000313" key="3">
    <source>
        <dbReference type="Proteomes" id="UP000093795"/>
    </source>
</evidence>
<proteinExistence type="predicted"/>
<dbReference type="AlphaFoldDB" id="A0A1A3C860"/>
<feature type="region of interest" description="Disordered" evidence="1">
    <location>
        <begin position="124"/>
        <end position="172"/>
    </location>
</feature>
<organism evidence="2 3">
    <name type="scientific">Mycobacterium asiaticum</name>
    <dbReference type="NCBI Taxonomy" id="1790"/>
    <lineage>
        <taxon>Bacteria</taxon>
        <taxon>Bacillati</taxon>
        <taxon>Actinomycetota</taxon>
        <taxon>Actinomycetes</taxon>
        <taxon>Mycobacteriales</taxon>
        <taxon>Mycobacteriaceae</taxon>
        <taxon>Mycobacterium</taxon>
    </lineage>
</organism>
<evidence type="ECO:0000256" key="1">
    <source>
        <dbReference type="SAM" id="MobiDB-lite"/>
    </source>
</evidence>
<reference evidence="2 3" key="1">
    <citation type="submission" date="2016-06" db="EMBL/GenBank/DDBJ databases">
        <authorList>
            <person name="Kjaerup R.B."/>
            <person name="Dalgaard T.S."/>
            <person name="Juul-Madsen H.R."/>
        </authorList>
    </citation>
    <scope>NUCLEOTIDE SEQUENCE [LARGE SCALE GENOMIC DNA]</scope>
    <source>
        <strain evidence="2 3">1081914.2</strain>
    </source>
</reference>
<name>A0A1A3C860_MYCAS</name>
<dbReference type="Proteomes" id="UP000093795">
    <property type="component" value="Unassembled WGS sequence"/>
</dbReference>
<protein>
    <submittedName>
        <fullName evidence="2">Uncharacterized protein</fullName>
    </submittedName>
</protein>